<protein>
    <recommendedName>
        <fullName evidence="8">Methylated-DNA--protein-cysteine methyltransferase</fullName>
        <ecNumber evidence="8">2.1.1.63</ecNumber>
    </recommendedName>
    <alternativeName>
        <fullName evidence="8">6-O-methylguanine-DNA methyltransferase</fullName>
        <shortName evidence="8">MGMT</shortName>
    </alternativeName>
    <alternativeName>
        <fullName evidence="8">O-6-methylguanine-DNA-alkyltransferase</fullName>
    </alternativeName>
</protein>
<dbReference type="PROSITE" id="PS00374">
    <property type="entry name" value="MGMT"/>
    <property type="match status" value="1"/>
</dbReference>
<keyword evidence="12" id="KW-1185">Reference proteome</keyword>
<dbReference type="Pfam" id="PF02870">
    <property type="entry name" value="Methyltransf_1N"/>
    <property type="match status" value="1"/>
</dbReference>
<dbReference type="PANTHER" id="PTHR10815">
    <property type="entry name" value="METHYLATED-DNA--PROTEIN-CYSTEINE METHYLTRANSFERASE"/>
    <property type="match status" value="1"/>
</dbReference>
<comment type="catalytic activity">
    <reaction evidence="7 8">
        <text>a 6-O-methyl-2'-deoxyguanosine in DNA + L-cysteinyl-[protein] = S-methyl-L-cysteinyl-[protein] + a 2'-deoxyguanosine in DNA</text>
        <dbReference type="Rhea" id="RHEA:24000"/>
        <dbReference type="Rhea" id="RHEA-COMP:10131"/>
        <dbReference type="Rhea" id="RHEA-COMP:10132"/>
        <dbReference type="Rhea" id="RHEA-COMP:11367"/>
        <dbReference type="Rhea" id="RHEA-COMP:11368"/>
        <dbReference type="ChEBI" id="CHEBI:29950"/>
        <dbReference type="ChEBI" id="CHEBI:82612"/>
        <dbReference type="ChEBI" id="CHEBI:85445"/>
        <dbReference type="ChEBI" id="CHEBI:85448"/>
        <dbReference type="EC" id="2.1.1.63"/>
    </reaction>
</comment>
<keyword evidence="5 8" id="KW-0227">DNA damage</keyword>
<feature type="active site" description="Nucleophile; methyl group acceptor" evidence="8">
    <location>
        <position position="132"/>
    </location>
</feature>
<evidence type="ECO:0000259" key="9">
    <source>
        <dbReference type="Pfam" id="PF01035"/>
    </source>
</evidence>
<dbReference type="Gene3D" id="1.10.10.10">
    <property type="entry name" value="Winged helix-like DNA-binding domain superfamily/Winged helix DNA-binding domain"/>
    <property type="match status" value="1"/>
</dbReference>
<proteinExistence type="inferred from homology"/>
<name>A0ABT9H191_9GAMM</name>
<comment type="subcellular location">
    <subcellularLocation>
        <location evidence="8">Cytoplasm</location>
    </subcellularLocation>
</comment>
<comment type="miscellaneous">
    <text evidence="8">This enzyme catalyzes only one turnover and therefore is not strictly catalytic. According to one definition, an enzyme is a biocatalyst that acts repeatedly and over many reaction cycles.</text>
</comment>
<dbReference type="EMBL" id="JAUZVZ010000019">
    <property type="protein sequence ID" value="MDP4537071.1"/>
    <property type="molecule type" value="Genomic_DNA"/>
</dbReference>
<feature type="domain" description="Methylated-DNA-[protein]-cysteine S-methyltransferase DNA binding" evidence="9">
    <location>
        <begin position="82"/>
        <end position="160"/>
    </location>
</feature>
<accession>A0ABT9H191</accession>
<comment type="similarity">
    <text evidence="8">Belongs to the MGMT family.</text>
</comment>
<evidence type="ECO:0000256" key="3">
    <source>
        <dbReference type="ARBA" id="ARBA00022603"/>
    </source>
</evidence>
<evidence type="ECO:0000256" key="5">
    <source>
        <dbReference type="ARBA" id="ARBA00022763"/>
    </source>
</evidence>
<keyword evidence="2 8" id="KW-0963">Cytoplasm</keyword>
<feature type="domain" description="Methylguanine DNA methyltransferase ribonuclease-like" evidence="10">
    <location>
        <begin position="5"/>
        <end position="77"/>
    </location>
</feature>
<dbReference type="PANTHER" id="PTHR10815:SF5">
    <property type="entry name" value="METHYLATED-DNA--PROTEIN-CYSTEINE METHYLTRANSFERASE"/>
    <property type="match status" value="1"/>
</dbReference>
<dbReference type="InterPro" id="IPR001497">
    <property type="entry name" value="MethylDNA_cys_MeTrfase_AS"/>
</dbReference>
<keyword evidence="6 8" id="KW-0234">DNA repair</keyword>
<comment type="caution">
    <text evidence="11">The sequence shown here is derived from an EMBL/GenBank/DDBJ whole genome shotgun (WGS) entry which is preliminary data.</text>
</comment>
<keyword evidence="4 8" id="KW-0808">Transferase</keyword>
<keyword evidence="3 8" id="KW-0489">Methyltransferase</keyword>
<dbReference type="SUPFAM" id="SSF46767">
    <property type="entry name" value="Methylated DNA-protein cysteine methyltransferase, C-terminal domain"/>
    <property type="match status" value="1"/>
</dbReference>
<dbReference type="InterPro" id="IPR023546">
    <property type="entry name" value="MGMT"/>
</dbReference>
<dbReference type="GO" id="GO:0003908">
    <property type="term" value="F:methylated-DNA-[protein]-cysteine S-methyltransferase activity"/>
    <property type="evidence" value="ECO:0007669"/>
    <property type="project" value="UniProtKB-EC"/>
</dbReference>
<evidence type="ECO:0000256" key="8">
    <source>
        <dbReference type="HAMAP-Rule" id="MF_00772"/>
    </source>
</evidence>
<dbReference type="InterPro" id="IPR014048">
    <property type="entry name" value="MethylDNA_cys_MeTrfase_DNA-bd"/>
</dbReference>
<dbReference type="CDD" id="cd06445">
    <property type="entry name" value="ATase"/>
    <property type="match status" value="1"/>
</dbReference>
<evidence type="ECO:0000256" key="6">
    <source>
        <dbReference type="ARBA" id="ARBA00023204"/>
    </source>
</evidence>
<dbReference type="InterPro" id="IPR036217">
    <property type="entry name" value="MethylDNA_cys_MeTrfase_DNAb"/>
</dbReference>
<dbReference type="HAMAP" id="MF_00772">
    <property type="entry name" value="OGT"/>
    <property type="match status" value="1"/>
</dbReference>
<evidence type="ECO:0000256" key="7">
    <source>
        <dbReference type="ARBA" id="ARBA00049348"/>
    </source>
</evidence>
<comment type="function">
    <text evidence="8">Involved in the cellular defense against the biological effects of O6-methylguanine (O6-MeG) and O4-methylthymine (O4-MeT) in DNA. Repairs the methylated nucleobase in DNA by stoichiometrically transferring the methyl group to a cysteine residue in the enzyme. This is a suicide reaction: the enzyme is irreversibly inactivated.</text>
</comment>
<dbReference type="EC" id="2.1.1.63" evidence="8"/>
<sequence>MHECMITSPVGPIQLVAEHEHIIAVRFVAADELAKDQYPTRSQPYQAPITGVLKQAYEQLHSYFAGELSHFELPLAPQGTHFQQQVWQQLQRIPYGETCSYQAVANRINNPKAVRAVGMANSRNPIAIVIPCHRVIGANGHLTGYAGGLDKKTWLLNHEGW</sequence>
<organism evidence="11 12">
    <name type="scientific">Alkalimonas collagenimarina</name>
    <dbReference type="NCBI Taxonomy" id="400390"/>
    <lineage>
        <taxon>Bacteria</taxon>
        <taxon>Pseudomonadati</taxon>
        <taxon>Pseudomonadota</taxon>
        <taxon>Gammaproteobacteria</taxon>
        <taxon>Alkalimonas</taxon>
    </lineage>
</organism>
<dbReference type="SUPFAM" id="SSF53155">
    <property type="entry name" value="Methylated DNA-protein cysteine methyltransferase domain"/>
    <property type="match status" value="1"/>
</dbReference>
<dbReference type="Proteomes" id="UP001231616">
    <property type="component" value="Unassembled WGS sequence"/>
</dbReference>
<dbReference type="Gene3D" id="3.30.160.70">
    <property type="entry name" value="Methylated DNA-protein cysteine methyltransferase domain"/>
    <property type="match status" value="1"/>
</dbReference>
<gene>
    <name evidence="11" type="ORF">Q3O60_12805</name>
</gene>
<evidence type="ECO:0000256" key="4">
    <source>
        <dbReference type="ARBA" id="ARBA00022679"/>
    </source>
</evidence>
<dbReference type="RefSeq" id="WP_305894337.1">
    <property type="nucleotide sequence ID" value="NZ_JAUZVZ010000019.1"/>
</dbReference>
<dbReference type="Pfam" id="PF01035">
    <property type="entry name" value="DNA_binding_1"/>
    <property type="match status" value="1"/>
</dbReference>
<dbReference type="InterPro" id="IPR036631">
    <property type="entry name" value="MGMT_N_sf"/>
</dbReference>
<evidence type="ECO:0000313" key="11">
    <source>
        <dbReference type="EMBL" id="MDP4537071.1"/>
    </source>
</evidence>
<evidence type="ECO:0000313" key="12">
    <source>
        <dbReference type="Proteomes" id="UP001231616"/>
    </source>
</evidence>
<evidence type="ECO:0000256" key="1">
    <source>
        <dbReference type="ARBA" id="ARBA00001286"/>
    </source>
</evidence>
<comment type="catalytic activity">
    <reaction evidence="1 8">
        <text>a 4-O-methyl-thymidine in DNA + L-cysteinyl-[protein] = a thymidine in DNA + S-methyl-L-cysteinyl-[protein]</text>
        <dbReference type="Rhea" id="RHEA:53428"/>
        <dbReference type="Rhea" id="RHEA-COMP:10131"/>
        <dbReference type="Rhea" id="RHEA-COMP:10132"/>
        <dbReference type="Rhea" id="RHEA-COMP:13555"/>
        <dbReference type="Rhea" id="RHEA-COMP:13556"/>
        <dbReference type="ChEBI" id="CHEBI:29950"/>
        <dbReference type="ChEBI" id="CHEBI:82612"/>
        <dbReference type="ChEBI" id="CHEBI:137386"/>
        <dbReference type="ChEBI" id="CHEBI:137387"/>
        <dbReference type="EC" id="2.1.1.63"/>
    </reaction>
</comment>
<dbReference type="GO" id="GO:0032259">
    <property type="term" value="P:methylation"/>
    <property type="evidence" value="ECO:0007669"/>
    <property type="project" value="UniProtKB-KW"/>
</dbReference>
<reference evidence="11 12" key="1">
    <citation type="submission" date="2023-08" db="EMBL/GenBank/DDBJ databases">
        <authorList>
            <person name="Joshi A."/>
            <person name="Thite S."/>
        </authorList>
    </citation>
    <scope>NUCLEOTIDE SEQUENCE [LARGE SCALE GENOMIC DNA]</scope>
    <source>
        <strain evidence="11 12">AC40</strain>
    </source>
</reference>
<evidence type="ECO:0000256" key="2">
    <source>
        <dbReference type="ARBA" id="ARBA00022490"/>
    </source>
</evidence>
<dbReference type="NCBIfam" id="TIGR00589">
    <property type="entry name" value="ogt"/>
    <property type="match status" value="1"/>
</dbReference>
<evidence type="ECO:0000259" key="10">
    <source>
        <dbReference type="Pfam" id="PF02870"/>
    </source>
</evidence>
<dbReference type="InterPro" id="IPR008332">
    <property type="entry name" value="MethylG_MeTrfase_N"/>
</dbReference>
<dbReference type="InterPro" id="IPR036388">
    <property type="entry name" value="WH-like_DNA-bd_sf"/>
</dbReference>